<dbReference type="AlphaFoldDB" id="A0A0P6XHU5"/>
<dbReference type="PANTHER" id="PTHR21234">
    <property type="entry name" value="PURINE NUCLEOSIDE PHOSPHORYLASE"/>
    <property type="match status" value="1"/>
</dbReference>
<dbReference type="PANTHER" id="PTHR21234:SF42">
    <property type="entry name" value="PHOSPHORYLASE SUPERFAMILY PROTEIN"/>
    <property type="match status" value="1"/>
</dbReference>
<dbReference type="Gene3D" id="3.40.50.1580">
    <property type="entry name" value="Nucleoside phosphorylase domain"/>
    <property type="match status" value="1"/>
</dbReference>
<sequence>MCFCACRPQAVPQAAAPSPPRLDDTPRIAVISAFELEFNALLDLASPDKAYEMQGRLVYTAELGGQPVVLAASGVSMVNAAMTTQWLLDHFDIQAVVVSGIAGGANPQLAVGDVVVPARWAQYQEAVFARETGDGWDTAWYGDDYGNFGMIFPQPVEAHSPEGQKSIFWFDVDPALLEAARQAAETVNLDRCTYLVVCLEEEPRVEIGGSGVSGQAFINNKSYREWVWNSLAASAMDMESAAVAQVAYSNQVPFIAFRALSDLAGGEEGDNQMLLYMKLAAKNSASLVEQFLIAWGETQPVGVNGGGSS</sequence>
<dbReference type="STRING" id="1134406.ADN00_02320"/>
<dbReference type="InterPro" id="IPR035994">
    <property type="entry name" value="Nucleoside_phosphorylase_sf"/>
</dbReference>
<keyword evidence="3" id="KW-1185">Reference proteome</keyword>
<dbReference type="Pfam" id="PF01048">
    <property type="entry name" value="PNP_UDP_1"/>
    <property type="match status" value="1"/>
</dbReference>
<protein>
    <recommendedName>
        <fullName evidence="1">Nucleoside phosphorylase domain-containing protein</fullName>
    </recommendedName>
</protein>
<name>A0A0P6XHU5_9CHLR</name>
<feature type="domain" description="Nucleoside phosphorylase" evidence="1">
    <location>
        <begin position="27"/>
        <end position="292"/>
    </location>
</feature>
<dbReference type="GO" id="GO:0009116">
    <property type="term" value="P:nucleoside metabolic process"/>
    <property type="evidence" value="ECO:0007669"/>
    <property type="project" value="InterPro"/>
</dbReference>
<gene>
    <name evidence="2" type="ORF">ADN00_02320</name>
</gene>
<organism evidence="2 3">
    <name type="scientific">Ornatilinea apprima</name>
    <dbReference type="NCBI Taxonomy" id="1134406"/>
    <lineage>
        <taxon>Bacteria</taxon>
        <taxon>Bacillati</taxon>
        <taxon>Chloroflexota</taxon>
        <taxon>Anaerolineae</taxon>
        <taxon>Anaerolineales</taxon>
        <taxon>Anaerolineaceae</taxon>
        <taxon>Ornatilinea</taxon>
    </lineage>
</organism>
<evidence type="ECO:0000313" key="3">
    <source>
        <dbReference type="Proteomes" id="UP000050417"/>
    </source>
</evidence>
<dbReference type="Proteomes" id="UP000050417">
    <property type="component" value="Unassembled WGS sequence"/>
</dbReference>
<reference evidence="2 3" key="1">
    <citation type="submission" date="2015-07" db="EMBL/GenBank/DDBJ databases">
        <title>Genome sequence of Ornatilinea apprima DSM 23815.</title>
        <authorList>
            <person name="Hemp J."/>
            <person name="Ward L.M."/>
            <person name="Pace L.A."/>
            <person name="Fischer W.W."/>
        </authorList>
    </citation>
    <scope>NUCLEOTIDE SEQUENCE [LARGE SCALE GENOMIC DNA]</scope>
    <source>
        <strain evidence="2 3">P3M-1</strain>
    </source>
</reference>
<dbReference type="CDD" id="cd09008">
    <property type="entry name" value="MTAN"/>
    <property type="match status" value="1"/>
</dbReference>
<evidence type="ECO:0000313" key="2">
    <source>
        <dbReference type="EMBL" id="KPL79675.1"/>
    </source>
</evidence>
<evidence type="ECO:0000259" key="1">
    <source>
        <dbReference type="Pfam" id="PF01048"/>
    </source>
</evidence>
<dbReference type="SUPFAM" id="SSF53167">
    <property type="entry name" value="Purine and uridine phosphorylases"/>
    <property type="match status" value="1"/>
</dbReference>
<dbReference type="InterPro" id="IPR000845">
    <property type="entry name" value="Nucleoside_phosphorylase_d"/>
</dbReference>
<comment type="caution">
    <text evidence="2">The sequence shown here is derived from an EMBL/GenBank/DDBJ whole genome shotgun (WGS) entry which is preliminary data.</text>
</comment>
<dbReference type="GO" id="GO:0003824">
    <property type="term" value="F:catalytic activity"/>
    <property type="evidence" value="ECO:0007669"/>
    <property type="project" value="InterPro"/>
</dbReference>
<proteinExistence type="predicted"/>
<dbReference type="PATRIC" id="fig|1134406.4.peg.2680"/>
<dbReference type="EMBL" id="LGCL01000010">
    <property type="protein sequence ID" value="KPL79675.1"/>
    <property type="molecule type" value="Genomic_DNA"/>
</dbReference>
<accession>A0A0P6XHU5</accession>